<organism evidence="8 9">
    <name type="scientific">Aspergillus steynii IBT 23096</name>
    <dbReference type="NCBI Taxonomy" id="1392250"/>
    <lineage>
        <taxon>Eukaryota</taxon>
        <taxon>Fungi</taxon>
        <taxon>Dikarya</taxon>
        <taxon>Ascomycota</taxon>
        <taxon>Pezizomycotina</taxon>
        <taxon>Eurotiomycetes</taxon>
        <taxon>Eurotiomycetidae</taxon>
        <taxon>Eurotiales</taxon>
        <taxon>Aspergillaceae</taxon>
        <taxon>Aspergillus</taxon>
        <taxon>Aspergillus subgen. Circumdati</taxon>
    </lineage>
</organism>
<keyword evidence="6" id="KW-0539">Nucleus</keyword>
<accession>A0A2I2FZQ3</accession>
<dbReference type="EMBL" id="MSFO01000007">
    <property type="protein sequence ID" value="PLB46115.1"/>
    <property type="molecule type" value="Genomic_DNA"/>
</dbReference>
<dbReference type="RefSeq" id="XP_024701417.1">
    <property type="nucleotide sequence ID" value="XM_024852469.1"/>
</dbReference>
<keyword evidence="4" id="KW-0067">ATP-binding</keyword>
<dbReference type="InterPro" id="IPR027417">
    <property type="entry name" value="P-loop_NTPase"/>
</dbReference>
<dbReference type="GO" id="GO:0007131">
    <property type="term" value="P:reciprocal meiotic recombination"/>
    <property type="evidence" value="ECO:0007669"/>
    <property type="project" value="TreeGrafter"/>
</dbReference>
<feature type="compositionally biased region" description="Basic and acidic residues" evidence="7">
    <location>
        <begin position="386"/>
        <end position="395"/>
    </location>
</feature>
<comment type="subcellular location">
    <subcellularLocation>
        <location evidence="1">Nucleus</location>
    </subcellularLocation>
</comment>
<keyword evidence="3" id="KW-0227">DNA damage</keyword>
<dbReference type="STRING" id="1392250.A0A2I2FZQ3"/>
<evidence type="ECO:0000256" key="7">
    <source>
        <dbReference type="SAM" id="MobiDB-lite"/>
    </source>
</evidence>
<feature type="compositionally biased region" description="Basic and acidic residues" evidence="7">
    <location>
        <begin position="320"/>
        <end position="359"/>
    </location>
</feature>
<dbReference type="Gene3D" id="3.40.50.300">
    <property type="entry name" value="P-loop containing nucleotide triphosphate hydrolases"/>
    <property type="match status" value="2"/>
</dbReference>
<dbReference type="PANTHER" id="PTHR46239">
    <property type="entry name" value="DNA REPAIR PROTEIN RAD51 HOMOLOG 3 RAD51C"/>
    <property type="match status" value="1"/>
</dbReference>
<reference evidence="8 9" key="1">
    <citation type="submission" date="2016-12" db="EMBL/GenBank/DDBJ databases">
        <title>The genomes of Aspergillus section Nigri reveals drivers in fungal speciation.</title>
        <authorList>
            <consortium name="DOE Joint Genome Institute"/>
            <person name="Vesth T.C."/>
            <person name="Nybo J."/>
            <person name="Theobald S."/>
            <person name="Brandl J."/>
            <person name="Frisvad J.C."/>
            <person name="Nielsen K.F."/>
            <person name="Lyhne E.K."/>
            <person name="Kogle M.E."/>
            <person name="Kuo A."/>
            <person name="Riley R."/>
            <person name="Clum A."/>
            <person name="Nolan M."/>
            <person name="Lipzen A."/>
            <person name="Salamov A."/>
            <person name="Henrissat B."/>
            <person name="Wiebenga A."/>
            <person name="De Vries R.P."/>
            <person name="Grigoriev I.V."/>
            <person name="Mortensen U.H."/>
            <person name="Andersen M.R."/>
            <person name="Baker S.E."/>
        </authorList>
    </citation>
    <scope>NUCLEOTIDE SEQUENCE [LARGE SCALE GENOMIC DNA]</scope>
    <source>
        <strain evidence="8 9">IBT 23096</strain>
    </source>
</reference>
<feature type="region of interest" description="Disordered" evidence="7">
    <location>
        <begin position="293"/>
        <end position="422"/>
    </location>
</feature>
<feature type="compositionally biased region" description="Acidic residues" evidence="7">
    <location>
        <begin position="396"/>
        <end position="422"/>
    </location>
</feature>
<dbReference type="SUPFAM" id="SSF52540">
    <property type="entry name" value="P-loop containing nucleoside triphosphate hydrolases"/>
    <property type="match status" value="1"/>
</dbReference>
<dbReference type="GO" id="GO:0033065">
    <property type="term" value="C:Rad51C-XRCC3 complex"/>
    <property type="evidence" value="ECO:0007669"/>
    <property type="project" value="TreeGrafter"/>
</dbReference>
<feature type="compositionally biased region" description="Pro residues" evidence="7">
    <location>
        <begin position="91"/>
        <end position="119"/>
    </location>
</feature>
<evidence type="ECO:0000256" key="3">
    <source>
        <dbReference type="ARBA" id="ARBA00022763"/>
    </source>
</evidence>
<evidence type="ECO:0008006" key="10">
    <source>
        <dbReference type="Google" id="ProtNLM"/>
    </source>
</evidence>
<protein>
    <recommendedName>
        <fullName evidence="10">P-loop containing nucleoside triphosphate hydrolase protein</fullName>
    </recommendedName>
</protein>
<dbReference type="GO" id="GO:0008821">
    <property type="term" value="F:crossover junction DNA endonuclease activity"/>
    <property type="evidence" value="ECO:0007669"/>
    <property type="project" value="TreeGrafter"/>
</dbReference>
<dbReference type="GO" id="GO:0005524">
    <property type="term" value="F:ATP binding"/>
    <property type="evidence" value="ECO:0007669"/>
    <property type="project" value="UniProtKB-KW"/>
</dbReference>
<proteinExistence type="predicted"/>
<feature type="compositionally biased region" description="Low complexity" evidence="7">
    <location>
        <begin position="369"/>
        <end position="379"/>
    </location>
</feature>
<keyword evidence="5" id="KW-0234">DNA repair</keyword>
<evidence type="ECO:0000256" key="5">
    <source>
        <dbReference type="ARBA" id="ARBA00023204"/>
    </source>
</evidence>
<evidence type="ECO:0000256" key="1">
    <source>
        <dbReference type="ARBA" id="ARBA00004123"/>
    </source>
</evidence>
<dbReference type="InterPro" id="IPR052093">
    <property type="entry name" value="HR_Repair_Mediator"/>
</dbReference>
<feature type="region of interest" description="Disordered" evidence="7">
    <location>
        <begin position="78"/>
        <end position="119"/>
    </location>
</feature>
<dbReference type="VEuPathDB" id="FungiDB:P170DRAFT_467259"/>
<dbReference type="GO" id="GO:0033063">
    <property type="term" value="C:Rad51B-Rad51C-Rad51D-XRCC2 complex"/>
    <property type="evidence" value="ECO:0007669"/>
    <property type="project" value="TreeGrafter"/>
</dbReference>
<dbReference type="GeneID" id="36560167"/>
<dbReference type="GO" id="GO:0000707">
    <property type="term" value="P:meiotic DNA recombinase assembly"/>
    <property type="evidence" value="ECO:0007669"/>
    <property type="project" value="TreeGrafter"/>
</dbReference>
<dbReference type="GO" id="GO:0005657">
    <property type="term" value="C:replication fork"/>
    <property type="evidence" value="ECO:0007669"/>
    <property type="project" value="TreeGrafter"/>
</dbReference>
<keyword evidence="9" id="KW-1185">Reference proteome</keyword>
<evidence type="ECO:0000256" key="6">
    <source>
        <dbReference type="ARBA" id="ARBA00023242"/>
    </source>
</evidence>
<dbReference type="PANTHER" id="PTHR46239:SF1">
    <property type="entry name" value="DNA REPAIR PROTEIN RAD51 HOMOLOG 3"/>
    <property type="match status" value="1"/>
</dbReference>
<evidence type="ECO:0000256" key="4">
    <source>
        <dbReference type="ARBA" id="ARBA00022840"/>
    </source>
</evidence>
<dbReference type="AlphaFoldDB" id="A0A2I2FZQ3"/>
<evidence type="ECO:0000256" key="2">
    <source>
        <dbReference type="ARBA" id="ARBA00022741"/>
    </source>
</evidence>
<comment type="caution">
    <text evidence="8">The sequence shown here is derived from an EMBL/GenBank/DDBJ whole genome shotgun (WGS) entry which is preliminary data.</text>
</comment>
<dbReference type="GO" id="GO:0000400">
    <property type="term" value="F:four-way junction DNA binding"/>
    <property type="evidence" value="ECO:0007669"/>
    <property type="project" value="TreeGrafter"/>
</dbReference>
<dbReference type="Proteomes" id="UP000234275">
    <property type="component" value="Unassembled WGS sequence"/>
</dbReference>
<evidence type="ECO:0000313" key="9">
    <source>
        <dbReference type="Proteomes" id="UP000234275"/>
    </source>
</evidence>
<dbReference type="OrthoDB" id="5957327at2759"/>
<gene>
    <name evidence="8" type="ORF">P170DRAFT_467259</name>
</gene>
<sequence>MDRPDFLGLSSQTPQRVVSFPASQSLHASTASATTAISTGLARLDEALCPSSLDDFSGVAHQEAKGIPGGHVTEVFGPPGVGKTSLALNLPKPPLHPNPHPPPPPLPPPPPPQTFPPPNTTLLIIDSISALFQPYYPAPSDLKSRLSTPRTDRSQLSWLLNRRWNVTSDLASQLSKLAATHSMAVMALNQMHTRIKGLPRATLTPVLAGGGWETGVFARVGIYRDFVREGQYPDANAGRDGDSNEAGQAGRLRRVRFAEVMKRNGRAVLVRREEDTVVPFLIEMDGLHALDEPASSRRVETQKVVPEPELELPQTSEPDSGLRKETEQEHGQEPAKERTPEPELEREPLQNVQHQREQETEPEQENEPEQSLQGQQVQQEPTDSLDTTRKRKVDEIADSQDEDSDGEFGWNEDDDAGLLERH</sequence>
<name>A0A2I2FZQ3_9EURO</name>
<keyword evidence="2" id="KW-0547">Nucleotide-binding</keyword>
<evidence type="ECO:0000313" key="8">
    <source>
        <dbReference type="EMBL" id="PLB46115.1"/>
    </source>
</evidence>